<reference evidence="1" key="1">
    <citation type="submission" date="2019-12" db="EMBL/GenBank/DDBJ databases">
        <title>Genome sequencing and annotation of Brassica cretica.</title>
        <authorList>
            <person name="Studholme D.J."/>
            <person name="Sarris P.F."/>
        </authorList>
    </citation>
    <scope>NUCLEOTIDE SEQUENCE</scope>
    <source>
        <strain evidence="1">PFS-001/15</strain>
        <tissue evidence="1">Leaf</tissue>
    </source>
</reference>
<protein>
    <submittedName>
        <fullName evidence="1">Uncharacterized protein</fullName>
    </submittedName>
</protein>
<name>A0A3N6QZH5_BRACR</name>
<dbReference type="Proteomes" id="UP000712281">
    <property type="component" value="Unassembled WGS sequence"/>
</dbReference>
<comment type="caution">
    <text evidence="1">The sequence shown here is derived from an EMBL/GenBank/DDBJ whole genome shotgun (WGS) entry which is preliminary data.</text>
</comment>
<evidence type="ECO:0000313" key="2">
    <source>
        <dbReference type="Proteomes" id="UP000712281"/>
    </source>
</evidence>
<organism evidence="1 2">
    <name type="scientific">Brassica cretica</name>
    <name type="common">Mustard</name>
    <dbReference type="NCBI Taxonomy" id="69181"/>
    <lineage>
        <taxon>Eukaryota</taxon>
        <taxon>Viridiplantae</taxon>
        <taxon>Streptophyta</taxon>
        <taxon>Embryophyta</taxon>
        <taxon>Tracheophyta</taxon>
        <taxon>Spermatophyta</taxon>
        <taxon>Magnoliopsida</taxon>
        <taxon>eudicotyledons</taxon>
        <taxon>Gunneridae</taxon>
        <taxon>Pentapetalae</taxon>
        <taxon>rosids</taxon>
        <taxon>malvids</taxon>
        <taxon>Brassicales</taxon>
        <taxon>Brassicaceae</taxon>
        <taxon>Brassiceae</taxon>
        <taxon>Brassica</taxon>
    </lineage>
</organism>
<dbReference type="AlphaFoldDB" id="A0A3N6QZH5"/>
<sequence>MFWLGSPARFIVSAVGGFRSSVLASGFSRSGPRPAVTARERGCKAPPFRSGGLAVQAIDLDRSVPVSSELCLRFGSSEALILLHPAKCSPLLLSLSRGFVELPSVLDVSSRQGVRPPFESRSCVSLKETRVLVWANSSGCSSHCSMSSCIYAHYVLKSSVISVTLVVSGIRPDWHSSVLDASGSS</sequence>
<accession>A0A3N6QZH5</accession>
<evidence type="ECO:0000313" key="1">
    <source>
        <dbReference type="EMBL" id="KAF2600332.1"/>
    </source>
</evidence>
<proteinExistence type="predicted"/>
<dbReference type="EMBL" id="QGKW02000717">
    <property type="protein sequence ID" value="KAF2600332.1"/>
    <property type="molecule type" value="Genomic_DNA"/>
</dbReference>
<gene>
    <name evidence="1" type="ORF">F2Q68_00008597</name>
</gene>